<dbReference type="InterPro" id="IPR001451">
    <property type="entry name" value="Hexapep"/>
</dbReference>
<dbReference type="PANTHER" id="PTHR43480:SF1">
    <property type="entry name" value="ACYL-[ACYL-CARRIER-PROTEIN]--UDP-N-ACETYLGLUCOSAMINE O-ACYLTRANSFERASE, MITOCHONDRIAL-RELATED"/>
    <property type="match status" value="1"/>
</dbReference>
<dbReference type="RefSeq" id="WP_248359216.1">
    <property type="nucleotide sequence ID" value="NZ_AP025591.1"/>
</dbReference>
<evidence type="ECO:0000256" key="2">
    <source>
        <dbReference type="ARBA" id="ARBA00022556"/>
    </source>
</evidence>
<proteinExistence type="predicted"/>
<sequence length="257" mass="26754">MAIHPTAVVEPGALVDPTCEIGAFAFVGAHVKMGPGNVVSPHAVVTGRTTVGASNRFFSHCVIGGVPQDLKYRGEPTTLEIGDRNTFREFATVNLGTVGGGGVTRIGSGCLLMANSHIGHDSNVGDGAIIANSVAIAGHVLIEDHVHFGGLSASHQFCRIGRLAFVGGMTGVAMDIAPYCTVAGSRAELAGLNTIGMQRAGMNEEQIGRVKQAYKIVFRSNLGLAEAIAQLEAELAGHPETDHFIAFLKGSQRGITR</sequence>
<dbReference type="Gene3D" id="1.20.1180.10">
    <property type="entry name" value="Udp N-acetylglucosamine O-acyltransferase, C-terminal domain"/>
    <property type="match status" value="1"/>
</dbReference>
<organism evidence="7 8">
    <name type="scientific">Anaeromyxobacter oryzae</name>
    <dbReference type="NCBI Taxonomy" id="2918170"/>
    <lineage>
        <taxon>Bacteria</taxon>
        <taxon>Pseudomonadati</taxon>
        <taxon>Myxococcota</taxon>
        <taxon>Myxococcia</taxon>
        <taxon>Myxococcales</taxon>
        <taxon>Cystobacterineae</taxon>
        <taxon>Anaeromyxobacteraceae</taxon>
        <taxon>Anaeromyxobacter</taxon>
    </lineage>
</organism>
<keyword evidence="3" id="KW-0808">Transferase</keyword>
<evidence type="ECO:0000256" key="5">
    <source>
        <dbReference type="ARBA" id="ARBA00023315"/>
    </source>
</evidence>
<reference evidence="8" key="1">
    <citation type="journal article" date="2022" name="Int. J. Syst. Evol. Microbiol.">
        <title>Anaeromyxobacter oryzae sp. nov., Anaeromyxobacter diazotrophicus sp. nov. and Anaeromyxobacter paludicola sp. nov., isolated from paddy soils.</title>
        <authorList>
            <person name="Itoh H."/>
            <person name="Xu Z."/>
            <person name="Mise K."/>
            <person name="Masuda Y."/>
            <person name="Ushijima N."/>
            <person name="Hayakawa C."/>
            <person name="Shiratori Y."/>
            <person name="Senoo K."/>
        </authorList>
    </citation>
    <scope>NUCLEOTIDE SEQUENCE [LARGE SCALE GENOMIC DNA]</scope>
    <source>
        <strain evidence="8">Red232</strain>
    </source>
</reference>
<dbReference type="InterPro" id="IPR029098">
    <property type="entry name" value="Acetyltransf_C"/>
</dbReference>
<gene>
    <name evidence="7" type="primary">lpxA-1</name>
    <name evidence="7" type="ORF">AMOR_10440</name>
</gene>
<dbReference type="Proteomes" id="UP001162891">
    <property type="component" value="Chromosome"/>
</dbReference>
<dbReference type="InterPro" id="IPR037157">
    <property type="entry name" value="Acetyltransf_C_sf"/>
</dbReference>
<evidence type="ECO:0000256" key="3">
    <source>
        <dbReference type="ARBA" id="ARBA00022679"/>
    </source>
</evidence>
<keyword evidence="2" id="KW-0441">Lipid A biosynthesis</keyword>
<dbReference type="Pfam" id="PF13720">
    <property type="entry name" value="Acetyltransf_11"/>
    <property type="match status" value="1"/>
</dbReference>
<dbReference type="CDD" id="cd03351">
    <property type="entry name" value="LbH_UDP-GlcNAc_AT"/>
    <property type="match status" value="1"/>
</dbReference>
<dbReference type="InterPro" id="IPR010137">
    <property type="entry name" value="Lipid_A_LpxA"/>
</dbReference>
<keyword evidence="8" id="KW-1185">Reference proteome</keyword>
<dbReference type="NCBIfam" id="TIGR01852">
    <property type="entry name" value="lipid_A_lpxA"/>
    <property type="match status" value="1"/>
</dbReference>
<keyword evidence="1" id="KW-0444">Lipid biosynthesis</keyword>
<dbReference type="PIRSF" id="PIRSF000456">
    <property type="entry name" value="UDP-GlcNAc_acltr"/>
    <property type="match status" value="1"/>
</dbReference>
<dbReference type="EMBL" id="AP025591">
    <property type="protein sequence ID" value="BDG02048.1"/>
    <property type="molecule type" value="Genomic_DNA"/>
</dbReference>
<evidence type="ECO:0000256" key="1">
    <source>
        <dbReference type="ARBA" id="ARBA00022516"/>
    </source>
</evidence>
<keyword evidence="4" id="KW-0443">Lipid metabolism</keyword>
<evidence type="ECO:0000259" key="6">
    <source>
        <dbReference type="Pfam" id="PF13720"/>
    </source>
</evidence>
<keyword evidence="5" id="KW-0012">Acyltransferase</keyword>
<feature type="domain" description="UDP N-acetylglucosamine O-acyltransferase C-terminal" evidence="6">
    <location>
        <begin position="175"/>
        <end position="255"/>
    </location>
</feature>
<dbReference type="InterPro" id="IPR011004">
    <property type="entry name" value="Trimer_LpxA-like_sf"/>
</dbReference>
<evidence type="ECO:0000256" key="4">
    <source>
        <dbReference type="ARBA" id="ARBA00023098"/>
    </source>
</evidence>
<dbReference type="Gene3D" id="2.160.10.10">
    <property type="entry name" value="Hexapeptide repeat proteins"/>
    <property type="match status" value="1"/>
</dbReference>
<evidence type="ECO:0000313" key="8">
    <source>
        <dbReference type="Proteomes" id="UP001162891"/>
    </source>
</evidence>
<dbReference type="NCBIfam" id="NF003657">
    <property type="entry name" value="PRK05289.1"/>
    <property type="match status" value="1"/>
</dbReference>
<dbReference type="SUPFAM" id="SSF51161">
    <property type="entry name" value="Trimeric LpxA-like enzymes"/>
    <property type="match status" value="1"/>
</dbReference>
<dbReference type="Pfam" id="PF00132">
    <property type="entry name" value="Hexapep"/>
    <property type="match status" value="1"/>
</dbReference>
<dbReference type="PANTHER" id="PTHR43480">
    <property type="entry name" value="ACYL-[ACYL-CARRIER-PROTEIN]--UDP-N-ACETYLGLUCOSAMINE O-ACYLTRANSFERASE"/>
    <property type="match status" value="1"/>
</dbReference>
<name>A0ABN6MLX1_9BACT</name>
<accession>A0ABN6MLX1</accession>
<protein>
    <submittedName>
        <fullName evidence="7">Acyl-[acyl-carrier-protein]--UDP-N-acetylglucosamine O-acyltransferase</fullName>
    </submittedName>
</protein>
<evidence type="ECO:0000313" key="7">
    <source>
        <dbReference type="EMBL" id="BDG02048.1"/>
    </source>
</evidence>